<comment type="caution">
    <text evidence="1">The sequence shown here is derived from an EMBL/GenBank/DDBJ whole genome shotgun (WGS) entry which is preliminary data.</text>
</comment>
<gene>
    <name evidence="1" type="ORF">Ari01nite_93750</name>
</gene>
<reference evidence="1" key="1">
    <citation type="submission" date="2021-01" db="EMBL/GenBank/DDBJ databases">
        <title>Whole genome shotgun sequence of Actinoplanes rishiriensis NBRC 108556.</title>
        <authorList>
            <person name="Komaki H."/>
            <person name="Tamura T."/>
        </authorList>
    </citation>
    <scope>NUCLEOTIDE SEQUENCE</scope>
    <source>
        <strain evidence="1">NBRC 108556</strain>
    </source>
</reference>
<dbReference type="Proteomes" id="UP000636960">
    <property type="component" value="Unassembled WGS sequence"/>
</dbReference>
<proteinExistence type="predicted"/>
<organism evidence="1 2">
    <name type="scientific">Paractinoplanes rishiriensis</name>
    <dbReference type="NCBI Taxonomy" id="1050105"/>
    <lineage>
        <taxon>Bacteria</taxon>
        <taxon>Bacillati</taxon>
        <taxon>Actinomycetota</taxon>
        <taxon>Actinomycetes</taxon>
        <taxon>Micromonosporales</taxon>
        <taxon>Micromonosporaceae</taxon>
        <taxon>Paractinoplanes</taxon>
    </lineage>
</organism>
<protein>
    <submittedName>
        <fullName evidence="1">Uncharacterized protein</fullName>
    </submittedName>
</protein>
<sequence length="220" mass="23990">MKRLVFAVLVLVVAVAGILHVRREREWAHGGAGIDVSVDAVVATAQTFDDTVVRFGVPPGEAVRYVGAAQSLVVRVRWSGVQPAGGWFQVMVLDKRVNPGRLLTVDSSWSSEGASGGNWAGTYEILAERYDWLGGVAEELYVDADGWNHQPTAAASAPATESGTMTAWYRQIRRGQHPRHGEPQPPDDTIPITDPAKDTLVAMVFVDEEGEVRWARRIFG</sequence>
<dbReference type="EMBL" id="BOMV01000114">
    <property type="protein sequence ID" value="GIF01911.1"/>
    <property type="molecule type" value="Genomic_DNA"/>
</dbReference>
<accession>A0A919K6M8</accession>
<evidence type="ECO:0000313" key="1">
    <source>
        <dbReference type="EMBL" id="GIF01911.1"/>
    </source>
</evidence>
<evidence type="ECO:0000313" key="2">
    <source>
        <dbReference type="Proteomes" id="UP000636960"/>
    </source>
</evidence>
<keyword evidence="2" id="KW-1185">Reference proteome</keyword>
<name>A0A919K6M8_9ACTN</name>
<dbReference type="AlphaFoldDB" id="A0A919K6M8"/>
<dbReference type="RefSeq" id="WP_203790873.1">
    <property type="nucleotide sequence ID" value="NZ_BOMV01000114.1"/>
</dbReference>